<feature type="region of interest" description="Disordered" evidence="1">
    <location>
        <begin position="248"/>
        <end position="281"/>
    </location>
</feature>
<feature type="chain" id="PRO_5045240525" description="Peptidase A1 domain-containing protein" evidence="3">
    <location>
        <begin position="23"/>
        <end position="352"/>
    </location>
</feature>
<dbReference type="Proteomes" id="UP001360953">
    <property type="component" value="Unassembled WGS sequence"/>
</dbReference>
<name>A0ABR1M7X9_9PEZI</name>
<protein>
    <recommendedName>
        <fullName evidence="6">Peptidase A1 domain-containing protein</fullName>
    </recommendedName>
</protein>
<dbReference type="RefSeq" id="XP_066659216.1">
    <property type="nucleotide sequence ID" value="XM_066803252.1"/>
</dbReference>
<evidence type="ECO:0000256" key="3">
    <source>
        <dbReference type="SAM" id="SignalP"/>
    </source>
</evidence>
<dbReference type="Gene3D" id="2.40.70.10">
    <property type="entry name" value="Acid Proteases"/>
    <property type="match status" value="1"/>
</dbReference>
<keyword evidence="2" id="KW-1133">Transmembrane helix</keyword>
<evidence type="ECO:0008006" key="6">
    <source>
        <dbReference type="Google" id="ProtNLM"/>
    </source>
</evidence>
<evidence type="ECO:0000313" key="4">
    <source>
        <dbReference type="EMBL" id="KAK7543981.1"/>
    </source>
</evidence>
<keyword evidence="5" id="KW-1185">Reference proteome</keyword>
<dbReference type="InterPro" id="IPR021109">
    <property type="entry name" value="Peptidase_aspartic_dom_sf"/>
</dbReference>
<sequence>MFSWKALIMIAFTLAIISQSHSFGAAGRVIGKSAQVMNDSVQLLDITLGVEAGASPFVQGFTLKSGLLLNPVPITIDSSMPGLYLPASGCSALASNLPITLDSSTGYYLWNVDDPAYERLMTSPAYIAFTFPPAAGQSDNVTIKAALRLLCLTLDTPLVESPTLYFPCTSISHSNKAYLGRALLQAASIGKNFQTNVSWLAQAARPRHDRTGLGMMVKELSTSDADLASSEASSDTWKKIWEGHLTPLPEPGATEYPDTSNASPKGETSAENTSTGDMAEKPMSTGEITAVIFTTVLLIVGAIGGFVCLTLKRRLIQHCERGCPDEAHVLACPQFAHPVVEMENLSSRTTLA</sequence>
<keyword evidence="2" id="KW-0472">Membrane</keyword>
<feature type="signal peptide" evidence="3">
    <location>
        <begin position="1"/>
        <end position="22"/>
    </location>
</feature>
<reference evidence="4 5" key="1">
    <citation type="submission" date="2024-04" db="EMBL/GenBank/DDBJ databases">
        <title>Phyllosticta paracitricarpa is synonymous to the EU quarantine fungus P. citricarpa based on phylogenomic analyses.</title>
        <authorList>
            <consortium name="Lawrence Berkeley National Laboratory"/>
            <person name="Van ingen-buijs V.A."/>
            <person name="Van westerhoven A.C."/>
            <person name="Haridas S."/>
            <person name="Skiadas P."/>
            <person name="Martin F."/>
            <person name="Groenewald J.Z."/>
            <person name="Crous P.W."/>
            <person name="Seidl M.F."/>
        </authorList>
    </citation>
    <scope>NUCLEOTIDE SEQUENCE [LARGE SCALE GENOMIC DNA]</scope>
    <source>
        <strain evidence="4 5">CPC 17464</strain>
    </source>
</reference>
<dbReference type="EMBL" id="JBBPEH010000001">
    <property type="protein sequence ID" value="KAK7543981.1"/>
    <property type="molecule type" value="Genomic_DNA"/>
</dbReference>
<feature type="transmembrane region" description="Helical" evidence="2">
    <location>
        <begin position="288"/>
        <end position="311"/>
    </location>
</feature>
<gene>
    <name evidence="4" type="ORF">J3D65DRAFT_670</name>
</gene>
<evidence type="ECO:0000313" key="5">
    <source>
        <dbReference type="Proteomes" id="UP001360953"/>
    </source>
</evidence>
<accession>A0ABR1M7X9</accession>
<keyword evidence="3" id="KW-0732">Signal</keyword>
<proteinExistence type="predicted"/>
<organism evidence="4 5">
    <name type="scientific">Phyllosticta citribraziliensis</name>
    <dbReference type="NCBI Taxonomy" id="989973"/>
    <lineage>
        <taxon>Eukaryota</taxon>
        <taxon>Fungi</taxon>
        <taxon>Dikarya</taxon>
        <taxon>Ascomycota</taxon>
        <taxon>Pezizomycotina</taxon>
        <taxon>Dothideomycetes</taxon>
        <taxon>Dothideomycetes incertae sedis</taxon>
        <taxon>Botryosphaeriales</taxon>
        <taxon>Phyllostictaceae</taxon>
        <taxon>Phyllosticta</taxon>
    </lineage>
</organism>
<evidence type="ECO:0000256" key="1">
    <source>
        <dbReference type="SAM" id="MobiDB-lite"/>
    </source>
</evidence>
<evidence type="ECO:0000256" key="2">
    <source>
        <dbReference type="SAM" id="Phobius"/>
    </source>
</evidence>
<keyword evidence="2" id="KW-0812">Transmembrane</keyword>
<comment type="caution">
    <text evidence="4">The sequence shown here is derived from an EMBL/GenBank/DDBJ whole genome shotgun (WGS) entry which is preliminary data.</text>
</comment>
<dbReference type="SUPFAM" id="SSF50630">
    <property type="entry name" value="Acid proteases"/>
    <property type="match status" value="1"/>
</dbReference>
<dbReference type="GeneID" id="92036158"/>